<gene>
    <name evidence="1" type="ORF">TAV2_LOCUS26317</name>
</gene>
<dbReference type="AlphaFoldDB" id="A0AAU9T849"/>
<evidence type="ECO:0000313" key="1">
    <source>
        <dbReference type="EMBL" id="CAH2080610.1"/>
    </source>
</evidence>
<protein>
    <submittedName>
        <fullName evidence="1">Uncharacterized protein</fullName>
    </submittedName>
</protein>
<dbReference type="Proteomes" id="UP000836841">
    <property type="component" value="Unassembled WGS sequence"/>
</dbReference>
<reference evidence="1 2" key="1">
    <citation type="submission" date="2022-03" db="EMBL/GenBank/DDBJ databases">
        <authorList>
            <person name="Nunn A."/>
            <person name="Chopra R."/>
            <person name="Nunn A."/>
            <person name="Contreras Garrido A."/>
        </authorList>
    </citation>
    <scope>NUCLEOTIDE SEQUENCE [LARGE SCALE GENOMIC DNA]</scope>
</reference>
<organism evidence="1 2">
    <name type="scientific">Thlaspi arvense</name>
    <name type="common">Field penny-cress</name>
    <dbReference type="NCBI Taxonomy" id="13288"/>
    <lineage>
        <taxon>Eukaryota</taxon>
        <taxon>Viridiplantae</taxon>
        <taxon>Streptophyta</taxon>
        <taxon>Embryophyta</taxon>
        <taxon>Tracheophyta</taxon>
        <taxon>Spermatophyta</taxon>
        <taxon>Magnoliopsida</taxon>
        <taxon>eudicotyledons</taxon>
        <taxon>Gunneridae</taxon>
        <taxon>Pentapetalae</taxon>
        <taxon>rosids</taxon>
        <taxon>malvids</taxon>
        <taxon>Brassicales</taxon>
        <taxon>Brassicaceae</taxon>
        <taxon>Thlaspideae</taxon>
        <taxon>Thlaspi</taxon>
    </lineage>
</organism>
<evidence type="ECO:0000313" key="2">
    <source>
        <dbReference type="Proteomes" id="UP000836841"/>
    </source>
</evidence>
<dbReference type="EMBL" id="CAJVSB020000933">
    <property type="protein sequence ID" value="CAH2080610.1"/>
    <property type="molecule type" value="Genomic_DNA"/>
</dbReference>
<keyword evidence="2" id="KW-1185">Reference proteome</keyword>
<comment type="caution">
    <text evidence="1">The sequence shown here is derived from an EMBL/GenBank/DDBJ whole genome shotgun (WGS) entry which is preliminary data.</text>
</comment>
<proteinExistence type="predicted"/>
<accession>A0AAU9T849</accession>
<sequence length="61" mass="6730">MLVLRREVLDDVEAANVWMQRLLSVSQTSIIDVWLSTASAKFNAWPLSSKSPLPPTKSASS</sequence>
<name>A0AAU9T849_THLAR</name>